<keyword evidence="4" id="KW-1185">Reference proteome</keyword>
<feature type="signal peptide" evidence="2">
    <location>
        <begin position="1"/>
        <end position="20"/>
    </location>
</feature>
<dbReference type="RefSeq" id="WP_155092925.1">
    <property type="nucleotide sequence ID" value="NZ_CP102754.1"/>
</dbReference>
<evidence type="ECO:0000313" key="4">
    <source>
        <dbReference type="Proteomes" id="UP000438760"/>
    </source>
</evidence>
<feature type="chain" id="PRO_5026204197" description="Lipoprotein" evidence="2">
    <location>
        <begin position="21"/>
        <end position="163"/>
    </location>
</feature>
<comment type="caution">
    <text evidence="3">The sequence shown here is derived from an EMBL/GenBank/DDBJ whole genome shotgun (WGS) entry which is preliminary data.</text>
</comment>
<evidence type="ECO:0000256" key="1">
    <source>
        <dbReference type="SAM" id="Coils"/>
    </source>
</evidence>
<feature type="coiled-coil region" evidence="1">
    <location>
        <begin position="125"/>
        <end position="159"/>
    </location>
</feature>
<organism evidence="3 4">
    <name type="scientific">Myroides albus</name>
    <dbReference type="NCBI Taxonomy" id="2562892"/>
    <lineage>
        <taxon>Bacteria</taxon>
        <taxon>Pseudomonadati</taxon>
        <taxon>Bacteroidota</taxon>
        <taxon>Flavobacteriia</taxon>
        <taxon>Flavobacteriales</taxon>
        <taxon>Flavobacteriaceae</taxon>
        <taxon>Myroides</taxon>
    </lineage>
</organism>
<keyword evidence="2" id="KW-0732">Signal</keyword>
<name>A0A6I3LM21_9FLAO</name>
<keyword evidence="1" id="KW-0175">Coiled coil</keyword>
<dbReference type="EMBL" id="WMJX01000034">
    <property type="protein sequence ID" value="MTG98914.1"/>
    <property type="molecule type" value="Genomic_DNA"/>
</dbReference>
<protein>
    <recommendedName>
        <fullName evidence="5">Lipoprotein</fullName>
    </recommendedName>
</protein>
<dbReference type="Proteomes" id="UP000438760">
    <property type="component" value="Unassembled WGS sequence"/>
</dbReference>
<accession>A0A6I3LM21</accession>
<sequence length="163" mass="18391">MKKKLFVLSLAAMLTFSCSKSTNYNETVVNTYEAYTSEMGTIMDAVVSKDEKSKAEVGKSIERLEFLTDSCSTVMSKLEPSDAAKEFHGAVVDLYSTVKTDFIPVFKELMSLDEKNLNDDQIIQYNDLADKVNVVFDKIDKLEDKAISAQEKFAKSENLELRR</sequence>
<dbReference type="PROSITE" id="PS51257">
    <property type="entry name" value="PROKAR_LIPOPROTEIN"/>
    <property type="match status" value="1"/>
</dbReference>
<evidence type="ECO:0008006" key="5">
    <source>
        <dbReference type="Google" id="ProtNLM"/>
    </source>
</evidence>
<evidence type="ECO:0000256" key="2">
    <source>
        <dbReference type="SAM" id="SignalP"/>
    </source>
</evidence>
<gene>
    <name evidence="3" type="ORF">GJV76_12365</name>
</gene>
<reference evidence="3 4" key="1">
    <citation type="submission" date="2019-11" db="EMBL/GenBank/DDBJ databases">
        <title>Genome of Strain BIT-d1.</title>
        <authorList>
            <person name="Yang Y."/>
        </authorList>
    </citation>
    <scope>NUCLEOTIDE SEQUENCE [LARGE SCALE GENOMIC DNA]</scope>
    <source>
        <strain evidence="3 4">BIT-d1</strain>
    </source>
</reference>
<evidence type="ECO:0000313" key="3">
    <source>
        <dbReference type="EMBL" id="MTG98914.1"/>
    </source>
</evidence>
<dbReference type="AlphaFoldDB" id="A0A6I3LM21"/>
<proteinExistence type="predicted"/>